<comment type="catalytic activity">
    <reaction evidence="9 10">
        <text>Release of signal peptides from bacterial membrane prolipoproteins. Hydrolyzes -Xaa-Yaa-Zaa-|-(S,diacylglyceryl)Cys-, in which Xaa is hydrophobic (preferably Leu), and Yaa (Ala or Ser) and Zaa (Gly or Ala) have small, neutral side chains.</text>
        <dbReference type="EC" id="3.4.23.36"/>
    </reaction>
</comment>
<dbReference type="GO" id="GO:0006508">
    <property type="term" value="P:proteolysis"/>
    <property type="evidence" value="ECO:0007669"/>
    <property type="project" value="UniProtKB-KW"/>
</dbReference>
<evidence type="ECO:0000256" key="7">
    <source>
        <dbReference type="ARBA" id="ARBA00022989"/>
    </source>
</evidence>
<evidence type="ECO:0000256" key="9">
    <source>
        <dbReference type="HAMAP-Rule" id="MF_00161"/>
    </source>
</evidence>
<dbReference type="EMBL" id="FOQD01000001">
    <property type="protein sequence ID" value="SFH56398.1"/>
    <property type="molecule type" value="Genomic_DNA"/>
</dbReference>
<comment type="caution">
    <text evidence="9">Lacks conserved residue(s) required for the propagation of feature annotation.</text>
</comment>
<dbReference type="Proteomes" id="UP000199518">
    <property type="component" value="Unassembled WGS sequence"/>
</dbReference>
<dbReference type="PANTHER" id="PTHR33695:SF1">
    <property type="entry name" value="LIPOPROTEIN SIGNAL PEPTIDASE"/>
    <property type="match status" value="1"/>
</dbReference>
<feature type="region of interest" description="Disordered" evidence="12">
    <location>
        <begin position="175"/>
        <end position="194"/>
    </location>
</feature>
<evidence type="ECO:0000256" key="8">
    <source>
        <dbReference type="ARBA" id="ARBA00023136"/>
    </source>
</evidence>
<dbReference type="InterPro" id="IPR001872">
    <property type="entry name" value="Peptidase_A8"/>
</dbReference>
<dbReference type="EC" id="3.4.23.36" evidence="9"/>
<gene>
    <name evidence="9" type="primary">lspA</name>
    <name evidence="13" type="ORF">SAMN05421753_101188</name>
</gene>
<dbReference type="OrthoDB" id="9810259at2"/>
<dbReference type="UniPathway" id="UPA00665"/>
<keyword evidence="8 9" id="KW-0472">Membrane</keyword>
<keyword evidence="14" id="KW-1185">Reference proteome</keyword>
<evidence type="ECO:0000256" key="6">
    <source>
        <dbReference type="ARBA" id="ARBA00022801"/>
    </source>
</evidence>
<proteinExistence type="inferred from homology"/>
<evidence type="ECO:0000256" key="1">
    <source>
        <dbReference type="ARBA" id="ARBA00006139"/>
    </source>
</evidence>
<accession>A0A1I3B231</accession>
<dbReference type="NCBIfam" id="TIGR00077">
    <property type="entry name" value="lspA"/>
    <property type="match status" value="1"/>
</dbReference>
<evidence type="ECO:0000256" key="10">
    <source>
        <dbReference type="RuleBase" id="RU000594"/>
    </source>
</evidence>
<evidence type="ECO:0000256" key="12">
    <source>
        <dbReference type="SAM" id="MobiDB-lite"/>
    </source>
</evidence>
<sequence>MTESKDLPTRKPLTRYSRGMILLFLTLLLVGLDQATKLYAVEHLMGQAPQSFFYDLFRIEFAKNEGAFLSLLANMPGEVRFWILTVVNGLVLIGIAVSLLLPRRMAFYSFLPLALVVAGGLGNLIDRIRFNYVIDFLNLGIGGLRTGIFNVADMAITAGFFLMIPLLMQKDPAKAPAPSPVDPLSPACPQRPAT</sequence>
<evidence type="ECO:0000256" key="5">
    <source>
        <dbReference type="ARBA" id="ARBA00022750"/>
    </source>
</evidence>
<dbReference type="Pfam" id="PF01252">
    <property type="entry name" value="Peptidase_A8"/>
    <property type="match status" value="1"/>
</dbReference>
<comment type="subcellular location">
    <subcellularLocation>
        <location evidence="9">Cell membrane</location>
        <topology evidence="9">Multi-pass membrane protein</topology>
    </subcellularLocation>
</comment>
<feature type="transmembrane region" description="Helical" evidence="9">
    <location>
        <begin position="81"/>
        <end position="101"/>
    </location>
</feature>
<dbReference type="GO" id="GO:0005886">
    <property type="term" value="C:plasma membrane"/>
    <property type="evidence" value="ECO:0007669"/>
    <property type="project" value="UniProtKB-SubCell"/>
</dbReference>
<dbReference type="STRING" id="1576369.SAMN05421753_101188"/>
<dbReference type="GO" id="GO:0004190">
    <property type="term" value="F:aspartic-type endopeptidase activity"/>
    <property type="evidence" value="ECO:0007669"/>
    <property type="project" value="UniProtKB-UniRule"/>
</dbReference>
<protein>
    <recommendedName>
        <fullName evidence="9">Lipoprotein signal peptidase</fullName>
        <ecNumber evidence="9">3.4.23.36</ecNumber>
    </recommendedName>
    <alternativeName>
        <fullName evidence="9">Prolipoprotein signal peptidase</fullName>
    </alternativeName>
    <alternativeName>
        <fullName evidence="9">Signal peptidase II</fullName>
        <shortName evidence="9">SPase II</shortName>
    </alternativeName>
</protein>
<keyword evidence="4 9" id="KW-0812">Transmembrane</keyword>
<name>A0A1I3B231_9PLAN</name>
<evidence type="ECO:0000256" key="11">
    <source>
        <dbReference type="RuleBase" id="RU004181"/>
    </source>
</evidence>
<comment type="pathway">
    <text evidence="9">Protein modification; lipoprotein biosynthesis (signal peptide cleavage).</text>
</comment>
<comment type="similarity">
    <text evidence="1 9 11">Belongs to the peptidase A8 family.</text>
</comment>
<evidence type="ECO:0000256" key="3">
    <source>
        <dbReference type="ARBA" id="ARBA00022670"/>
    </source>
</evidence>
<keyword evidence="6 9" id="KW-0378">Hydrolase</keyword>
<dbReference type="PROSITE" id="PS00855">
    <property type="entry name" value="SPASE_II"/>
    <property type="match status" value="1"/>
</dbReference>
<evidence type="ECO:0000256" key="4">
    <source>
        <dbReference type="ARBA" id="ARBA00022692"/>
    </source>
</evidence>
<comment type="function">
    <text evidence="9 10">This protein specifically catalyzes the removal of signal peptides from prolipoproteins.</text>
</comment>
<evidence type="ECO:0000313" key="14">
    <source>
        <dbReference type="Proteomes" id="UP000199518"/>
    </source>
</evidence>
<feature type="active site" evidence="9">
    <location>
        <position position="153"/>
    </location>
</feature>
<dbReference type="HAMAP" id="MF_00161">
    <property type="entry name" value="LspA"/>
    <property type="match status" value="1"/>
</dbReference>
<keyword evidence="7 9" id="KW-1133">Transmembrane helix</keyword>
<feature type="active site" evidence="9">
    <location>
        <position position="135"/>
    </location>
</feature>
<reference evidence="14" key="1">
    <citation type="submission" date="2016-10" db="EMBL/GenBank/DDBJ databases">
        <authorList>
            <person name="Varghese N."/>
            <person name="Submissions S."/>
        </authorList>
    </citation>
    <scope>NUCLEOTIDE SEQUENCE [LARGE SCALE GENOMIC DNA]</scope>
    <source>
        <strain evidence="14">DSM 26348</strain>
    </source>
</reference>
<dbReference type="PRINTS" id="PR00781">
    <property type="entry name" value="LIPOSIGPTASE"/>
</dbReference>
<feature type="transmembrane region" description="Helical" evidence="9">
    <location>
        <begin position="108"/>
        <end position="128"/>
    </location>
</feature>
<evidence type="ECO:0000256" key="2">
    <source>
        <dbReference type="ARBA" id="ARBA00022475"/>
    </source>
</evidence>
<keyword evidence="3 9" id="KW-0645">Protease</keyword>
<evidence type="ECO:0000313" key="13">
    <source>
        <dbReference type="EMBL" id="SFH56398.1"/>
    </source>
</evidence>
<dbReference type="PANTHER" id="PTHR33695">
    <property type="entry name" value="LIPOPROTEIN SIGNAL PEPTIDASE"/>
    <property type="match status" value="1"/>
</dbReference>
<feature type="transmembrane region" description="Helical" evidence="9">
    <location>
        <begin position="148"/>
        <end position="168"/>
    </location>
</feature>
<dbReference type="AlphaFoldDB" id="A0A1I3B231"/>
<keyword evidence="2 9" id="KW-1003">Cell membrane</keyword>
<keyword evidence="5 9" id="KW-0064">Aspartyl protease</keyword>
<organism evidence="13 14">
    <name type="scientific">Planctomicrobium piriforme</name>
    <dbReference type="NCBI Taxonomy" id="1576369"/>
    <lineage>
        <taxon>Bacteria</taxon>
        <taxon>Pseudomonadati</taxon>
        <taxon>Planctomycetota</taxon>
        <taxon>Planctomycetia</taxon>
        <taxon>Planctomycetales</taxon>
        <taxon>Planctomycetaceae</taxon>
        <taxon>Planctomicrobium</taxon>
    </lineage>
</organism>